<keyword evidence="2" id="KW-1185">Reference proteome</keyword>
<name>A0A5Q4ZHL0_9BURK</name>
<dbReference type="AlphaFoldDB" id="A0A5Q4ZHL0"/>
<accession>A0A5Q4ZHL0</accession>
<sequence length="35" mass="4017">MVGEFEGRASMLLQYATLNLFGTWLERGEFPCFSD</sequence>
<dbReference type="KEGG" id="pdio:PDMSB3_1392.1"/>
<reference evidence="1 2" key="1">
    <citation type="submission" date="2019-08" db="EMBL/GenBank/DDBJ databases">
        <authorList>
            <person name="Herpell B J."/>
        </authorList>
    </citation>
    <scope>NUCLEOTIDE SEQUENCE [LARGE SCALE GENOMIC DNA]</scope>
    <source>
        <strain evidence="2">Msb3</strain>
    </source>
</reference>
<proteinExistence type="predicted"/>
<gene>
    <name evidence="1" type="ORF">PDMSB3_1392</name>
</gene>
<dbReference type="EMBL" id="LR699554">
    <property type="protein sequence ID" value="VVD32683.1"/>
    <property type="molecule type" value="Genomic_DNA"/>
</dbReference>
<evidence type="ECO:0000313" key="1">
    <source>
        <dbReference type="EMBL" id="VVD32683.1"/>
    </source>
</evidence>
<dbReference type="Proteomes" id="UP000325811">
    <property type="component" value="Chromosome II"/>
</dbReference>
<protein>
    <submittedName>
        <fullName evidence="1">Uncharacterized protein</fullName>
    </submittedName>
</protein>
<organism evidence="1 2">
    <name type="scientific">Paraburkholderia dioscoreae</name>
    <dbReference type="NCBI Taxonomy" id="2604047"/>
    <lineage>
        <taxon>Bacteria</taxon>
        <taxon>Pseudomonadati</taxon>
        <taxon>Pseudomonadota</taxon>
        <taxon>Betaproteobacteria</taxon>
        <taxon>Burkholderiales</taxon>
        <taxon>Burkholderiaceae</taxon>
        <taxon>Paraburkholderia</taxon>
    </lineage>
</organism>
<evidence type="ECO:0000313" key="2">
    <source>
        <dbReference type="Proteomes" id="UP000325811"/>
    </source>
</evidence>